<evidence type="ECO:0000259" key="3">
    <source>
        <dbReference type="Pfam" id="PF04773"/>
    </source>
</evidence>
<accession>F0RN69</accession>
<feature type="region of interest" description="Disordered" evidence="1">
    <location>
        <begin position="453"/>
        <end position="477"/>
    </location>
</feature>
<evidence type="ECO:0000313" key="5">
    <source>
        <dbReference type="Proteomes" id="UP000007718"/>
    </source>
</evidence>
<reference evidence="4 5" key="2">
    <citation type="journal article" date="2012" name="Stand. Genomic Sci.">
        <title>Complete genome sequence of the orange-red pigmented, radioresistant Deinococcus proteolyticus type strain (MRP(T)).</title>
        <authorList>
            <person name="Copeland A."/>
            <person name="Zeytun A."/>
            <person name="Yassawong M."/>
            <person name="Nolan M."/>
            <person name="Lucas S."/>
            <person name="Hammon N."/>
            <person name="Deshpande S."/>
            <person name="Cheng J.F."/>
            <person name="Han C."/>
            <person name="Tapia R."/>
            <person name="Goodwin L.A."/>
            <person name="Pitluck S."/>
            <person name="Mavromatis K."/>
            <person name="Liolios K."/>
            <person name="Pagani I."/>
            <person name="Ivanova N."/>
            <person name="Mikhailova N."/>
            <person name="Pati A."/>
            <person name="Chen A."/>
            <person name="Palaniappan K."/>
            <person name="Land M."/>
            <person name="Hauser L."/>
            <person name="Jeffries C.D."/>
            <person name="Brambilla E.M."/>
            <person name="Rohde M."/>
            <person name="Sikorski J."/>
            <person name="Pukall R."/>
            <person name="Goker M."/>
            <person name="Detter J.C."/>
            <person name="Woyke T."/>
            <person name="Bristow J."/>
            <person name="Eisen J.A."/>
            <person name="Markowitz V."/>
            <person name="Hugenholtz P."/>
            <person name="Kyrpides N.C."/>
            <person name="Klenk H.P."/>
            <person name="Lapidus A."/>
        </authorList>
    </citation>
    <scope>NUCLEOTIDE SEQUENCE [LARGE SCALE GENOMIC DNA]</scope>
    <source>
        <strain evidence="5">ATCC 35074 / DSM 20540 / JCM 6276 / NBRC 101906 / NCIMB 13154 / VKM Ac-1939 / CCM 2703 / MRP</strain>
    </source>
</reference>
<protein>
    <submittedName>
        <fullName evidence="4">FecR protein</fullName>
    </submittedName>
</protein>
<keyword evidence="2" id="KW-0732">Signal</keyword>
<evidence type="ECO:0000313" key="4">
    <source>
        <dbReference type="EMBL" id="ADY26211.1"/>
    </source>
</evidence>
<dbReference type="Proteomes" id="UP000007718">
    <property type="component" value="Chromosome"/>
</dbReference>
<dbReference type="KEGG" id="dpt:Deipr_1059"/>
<dbReference type="STRING" id="693977.Deipr_1059"/>
<organism evidence="4 5">
    <name type="scientific">Deinococcus proteolyticus (strain ATCC 35074 / DSM 20540 / JCM 6276 / NBRC 101906 / NCIMB 13154 / VKM Ac-1939 / CCM 2703 / MRP)</name>
    <dbReference type="NCBI Taxonomy" id="693977"/>
    <lineage>
        <taxon>Bacteria</taxon>
        <taxon>Thermotogati</taxon>
        <taxon>Deinococcota</taxon>
        <taxon>Deinococci</taxon>
        <taxon>Deinococcales</taxon>
        <taxon>Deinococcaceae</taxon>
        <taxon>Deinococcus</taxon>
    </lineage>
</organism>
<gene>
    <name evidence="4" type="ordered locus">Deipr_1059</name>
</gene>
<dbReference type="InterPro" id="IPR006860">
    <property type="entry name" value="FecR"/>
</dbReference>
<dbReference type="Gene3D" id="2.60.120.1440">
    <property type="match status" value="1"/>
</dbReference>
<name>F0RN69_DEIPM</name>
<dbReference type="Pfam" id="PF04773">
    <property type="entry name" value="FecR"/>
    <property type="match status" value="1"/>
</dbReference>
<dbReference type="AlphaFoldDB" id="F0RN69"/>
<dbReference type="HOGENOM" id="CLU_572018_0_0_0"/>
<dbReference type="PANTHER" id="PTHR38731">
    <property type="entry name" value="LIPL45-RELATED LIPOPROTEIN-RELATED"/>
    <property type="match status" value="1"/>
</dbReference>
<feature type="compositionally biased region" description="Pro residues" evidence="1">
    <location>
        <begin position="459"/>
        <end position="470"/>
    </location>
</feature>
<feature type="domain" description="FecR protein" evidence="3">
    <location>
        <begin position="221"/>
        <end position="314"/>
    </location>
</feature>
<dbReference type="EMBL" id="CP002536">
    <property type="protein sequence ID" value="ADY26211.1"/>
    <property type="molecule type" value="Genomic_DNA"/>
</dbReference>
<dbReference type="PANTHER" id="PTHR38731:SF3">
    <property type="entry name" value="BLL6125 PROTEIN"/>
    <property type="match status" value="1"/>
</dbReference>
<feature type="chain" id="PRO_5003257759" evidence="2">
    <location>
        <begin position="36"/>
        <end position="477"/>
    </location>
</feature>
<feature type="signal peptide" evidence="2">
    <location>
        <begin position="1"/>
        <end position="35"/>
    </location>
</feature>
<dbReference type="eggNOG" id="COG4254">
    <property type="taxonomic scope" value="Bacteria"/>
</dbReference>
<evidence type="ECO:0000256" key="1">
    <source>
        <dbReference type="SAM" id="MobiDB-lite"/>
    </source>
</evidence>
<keyword evidence="5" id="KW-1185">Reference proteome</keyword>
<reference evidence="5" key="1">
    <citation type="submission" date="2011-02" db="EMBL/GenBank/DDBJ databases">
        <title>The complete sequence of chromosome of Deinococcus proteolyticus DSM 20540.</title>
        <authorList>
            <consortium name="US DOE Joint Genome Institute (JGI-PGF)"/>
            <person name="Lucas S."/>
            <person name="Copeland A."/>
            <person name="Lapidus A."/>
            <person name="Bruce D."/>
            <person name="Goodwin L."/>
            <person name="Pitluck S."/>
            <person name="Kyrpides N."/>
            <person name="Mavromatis K."/>
            <person name="Pagani I."/>
            <person name="Ivanova N."/>
            <person name="Ovchinnikova G."/>
            <person name="Zeytun A."/>
            <person name="Detter J.C."/>
            <person name="Han C."/>
            <person name="Land M."/>
            <person name="Hauser L."/>
            <person name="Markowitz V."/>
            <person name="Cheng J.-F."/>
            <person name="Hugenholtz P."/>
            <person name="Woyke T."/>
            <person name="Wu D."/>
            <person name="Pukall R."/>
            <person name="Steenblock K."/>
            <person name="Brambilla E."/>
            <person name="Klenk H.-P."/>
            <person name="Eisen J.A."/>
        </authorList>
    </citation>
    <scope>NUCLEOTIDE SEQUENCE [LARGE SCALE GENOMIC DNA]</scope>
    <source>
        <strain evidence="5">ATCC 35074 / DSM 20540 / JCM 6276 / NBRC 101906 / NCIMB 13154 / VKM Ac-1939 / CCM 2703 / MRP</strain>
    </source>
</reference>
<sequence>MDSYDGEDTLGRMWKVAARPALLLLLTLSLGTAQAQLQVQQVYGSAEGQRAGGLWSPLQAGPLQAQRVRTGAGRLELRWGGGTALLNSAVQAQVNGGKLQVMAGQAYVTGPVQLYVRGYHLNVPAGGAARVDLLPRSARIAALRGTARVAFGSRTVNVAAGSQFSLSAARTSAYQESDPWYLSRITGRGDAVIEALRGQVSVGQGQLRPAGVGQSLAEGQRLRTGRNSWAELGFTGGGYLRLQADSELQVTAVQTSTRGREVWLQLNRGSAWNVVAKGQGGYRLTTPVISTAVRGTVYRVDAGGLVKVFEGEVEAGAAAVQGGQQLRGEHLEVLQPDAQDALNLSLDELRAQPIGLRDLTVPGETELAVQAAPLSEVWLEARAEDGVLWAWPLRPQAEVAVDGEGRPLSLNPVTYTLSPVGRQQLAALPAGRYTFRVAARRYDQRQELSPALPASVLPAPAPSVPVPSVPGPVENRD</sequence>
<evidence type="ECO:0000256" key="2">
    <source>
        <dbReference type="SAM" id="SignalP"/>
    </source>
</evidence>
<proteinExistence type="predicted"/>